<sequence>MSLARLRSVVIDCPAPRDLAEFYRDLIGGEVTSAEDDWVVLVVDGLRVAFQLAEDFAAPTWPRGERPQQFHLDVTVDDVDAAEPGVLALGARKHDVQPGEAAGDTFRVYLDPAGHPFCLCWDEA</sequence>
<evidence type="ECO:0000313" key="3">
    <source>
        <dbReference type="Proteomes" id="UP001150259"/>
    </source>
</evidence>
<dbReference type="InterPro" id="IPR029068">
    <property type="entry name" value="Glyas_Bleomycin-R_OHBP_Dase"/>
</dbReference>
<accession>A0ABT5GLT0</accession>
<dbReference type="InterPro" id="IPR037523">
    <property type="entry name" value="VOC_core"/>
</dbReference>
<dbReference type="RefSeq" id="WP_272463762.1">
    <property type="nucleotide sequence ID" value="NZ_JAPFQL010000118.1"/>
</dbReference>
<keyword evidence="3" id="KW-1185">Reference proteome</keyword>
<gene>
    <name evidence="2" type="ORF">OO014_18285</name>
</gene>
<dbReference type="PANTHER" id="PTHR35908">
    <property type="entry name" value="HYPOTHETICAL FUSION PROTEIN"/>
    <property type="match status" value="1"/>
</dbReference>
<evidence type="ECO:0000313" key="2">
    <source>
        <dbReference type="EMBL" id="MDC5699203.1"/>
    </source>
</evidence>
<dbReference type="EMBL" id="JAPFQL010000118">
    <property type="protein sequence ID" value="MDC5699203.1"/>
    <property type="molecule type" value="Genomic_DNA"/>
</dbReference>
<evidence type="ECO:0000259" key="1">
    <source>
        <dbReference type="PROSITE" id="PS51819"/>
    </source>
</evidence>
<dbReference type="Proteomes" id="UP001150259">
    <property type="component" value="Unassembled WGS sequence"/>
</dbReference>
<name>A0ABT5GLT0_9MICO</name>
<dbReference type="CDD" id="cd06587">
    <property type="entry name" value="VOC"/>
    <property type="match status" value="1"/>
</dbReference>
<dbReference type="Pfam" id="PF18029">
    <property type="entry name" value="Glyoxalase_6"/>
    <property type="match status" value="1"/>
</dbReference>
<proteinExistence type="predicted"/>
<dbReference type="PROSITE" id="PS51819">
    <property type="entry name" value="VOC"/>
    <property type="match status" value="1"/>
</dbReference>
<dbReference type="PANTHER" id="PTHR35908:SF1">
    <property type="entry name" value="CONSERVED PROTEIN"/>
    <property type="match status" value="1"/>
</dbReference>
<dbReference type="Gene3D" id="3.10.180.10">
    <property type="entry name" value="2,3-Dihydroxybiphenyl 1,2-Dioxygenase, domain 1"/>
    <property type="match status" value="1"/>
</dbReference>
<reference evidence="2 3" key="1">
    <citation type="submission" date="2022-11" db="EMBL/GenBank/DDBJ databases">
        <title>Anaerobic phenanthrene biodegradation by a DNRA strain PheN6.</title>
        <authorList>
            <person name="Zhang Z."/>
        </authorList>
    </citation>
    <scope>NUCLEOTIDE SEQUENCE [LARGE SCALE GENOMIC DNA]</scope>
    <source>
        <strain evidence="2 3">PheN6</strain>
    </source>
</reference>
<protein>
    <submittedName>
        <fullName evidence="2">VOC family protein</fullName>
    </submittedName>
</protein>
<dbReference type="InterPro" id="IPR041581">
    <property type="entry name" value="Glyoxalase_6"/>
</dbReference>
<organism evidence="2 3">
    <name type="scientific">Intrasporangium calvum</name>
    <dbReference type="NCBI Taxonomy" id="53358"/>
    <lineage>
        <taxon>Bacteria</taxon>
        <taxon>Bacillati</taxon>
        <taxon>Actinomycetota</taxon>
        <taxon>Actinomycetes</taxon>
        <taxon>Micrococcales</taxon>
        <taxon>Intrasporangiaceae</taxon>
        <taxon>Intrasporangium</taxon>
    </lineage>
</organism>
<dbReference type="SUPFAM" id="SSF54593">
    <property type="entry name" value="Glyoxalase/Bleomycin resistance protein/Dihydroxybiphenyl dioxygenase"/>
    <property type="match status" value="1"/>
</dbReference>
<comment type="caution">
    <text evidence="2">The sequence shown here is derived from an EMBL/GenBank/DDBJ whole genome shotgun (WGS) entry which is preliminary data.</text>
</comment>
<feature type="domain" description="VOC" evidence="1">
    <location>
        <begin position="5"/>
        <end position="122"/>
    </location>
</feature>